<feature type="domain" description="Gliding motility-associated protein GldM N-terminal" evidence="2">
    <location>
        <begin position="30"/>
        <end position="223"/>
    </location>
</feature>
<dbReference type="AlphaFoldDB" id="A0A5M6CE19"/>
<evidence type="ECO:0000259" key="4">
    <source>
        <dbReference type="Pfam" id="PF21602"/>
    </source>
</evidence>
<sequence>MALPKDPRQLMINLMYLVLTAMLALNITKEVLTAFQTINTSIEKSITSIDGKNQQFYKTFDDLAKDPETKERAEKPREKALLVKAEAEKMMAYLDGLSKMVVEKSGGYETGSNGKQELKGLDNIDVSTKLFVEEKEGATLRKKLEDYKAFLINQIDNPTAKASLQADLPIQLTDLEKSDENPTGDWSFGTFHNIPVVATIAMLSKFKNDVKNSESVVVENLLRQVDAAVLKFDNVIAVATPKTSYALVGQEIEATIILAAYNKTMVTNMGPGVQVKDGVGTMKFQAAGVGMQTRKGAITVPLNGKMESFPYEFNYMVGTAGASLQLDKMNVMYIGVDNPITLSASGYNIEDVSLSVPGANLSTTGKGHYIANVTTVGKLQWAIMGKSRTGGATAKIGGGEIRVKLIPDPTATVGNKVSGLINAAVFKAQPGVIAKLENFDFETQFKVTAFRFMYAPRVGDLQVIDVNGNRFNEACQAVMQRARPGDRVFFESIKAVGPDKKVRSINPIVLTLN</sequence>
<evidence type="ECO:0000313" key="6">
    <source>
        <dbReference type="Proteomes" id="UP000323632"/>
    </source>
</evidence>
<protein>
    <submittedName>
        <fullName evidence="5">Gliding motility protein GldM</fullName>
    </submittedName>
</protein>
<dbReference type="Pfam" id="PF12081">
    <property type="entry name" value="GldM_1st"/>
    <property type="match status" value="1"/>
</dbReference>
<evidence type="ECO:0000259" key="1">
    <source>
        <dbReference type="Pfam" id="PF12080"/>
    </source>
</evidence>
<dbReference type="Pfam" id="PF12080">
    <property type="entry name" value="GldM_4th"/>
    <property type="match status" value="1"/>
</dbReference>
<name>A0A5M6CE19_9BACT</name>
<accession>A0A5M6CE19</accession>
<dbReference type="InterPro" id="IPR048405">
    <property type="entry name" value="GldM_Ig-like-1"/>
</dbReference>
<evidence type="ECO:0000259" key="2">
    <source>
        <dbReference type="Pfam" id="PF12081"/>
    </source>
</evidence>
<dbReference type="InterPro" id="IPR019859">
    <property type="entry name" value="Motility-assoc_prot_GldM"/>
</dbReference>
<evidence type="ECO:0000313" key="5">
    <source>
        <dbReference type="EMBL" id="KAA5533223.1"/>
    </source>
</evidence>
<proteinExistence type="predicted"/>
<dbReference type="InterPro" id="IPR022719">
    <property type="entry name" value="Motility-assoc_prot_GldM_C"/>
</dbReference>
<dbReference type="EMBL" id="VWSH01000003">
    <property type="protein sequence ID" value="KAA5533223.1"/>
    <property type="molecule type" value="Genomic_DNA"/>
</dbReference>
<keyword evidence="6" id="KW-1185">Reference proteome</keyword>
<dbReference type="Proteomes" id="UP000323632">
    <property type="component" value="Unassembled WGS sequence"/>
</dbReference>
<dbReference type="InterPro" id="IPR022720">
    <property type="entry name" value="Motility-assoc_prot_GldM_N"/>
</dbReference>
<feature type="domain" description="Gliding motility-associated protein GldM C-terminal" evidence="1">
    <location>
        <begin position="407"/>
        <end position="512"/>
    </location>
</feature>
<dbReference type="NCBIfam" id="TIGR03517">
    <property type="entry name" value="GldM_gliding"/>
    <property type="match status" value="1"/>
</dbReference>
<dbReference type="InterPro" id="IPR048406">
    <property type="entry name" value="GldM_Ig-like-2"/>
</dbReference>
<dbReference type="Pfam" id="PF21602">
    <property type="entry name" value="GldM_3rd"/>
    <property type="match status" value="1"/>
</dbReference>
<dbReference type="RefSeq" id="WP_150032971.1">
    <property type="nucleotide sequence ID" value="NZ_VWSH01000003.1"/>
</dbReference>
<reference evidence="5 6" key="1">
    <citation type="submission" date="2019-09" db="EMBL/GenBank/DDBJ databases">
        <title>Genome sequence and assembly of Taibaiella sp.</title>
        <authorList>
            <person name="Chhetri G."/>
        </authorList>
    </citation>
    <scope>NUCLEOTIDE SEQUENCE [LARGE SCALE GENOMIC DNA]</scope>
    <source>
        <strain evidence="5 6">KVB11</strain>
    </source>
</reference>
<organism evidence="5 6">
    <name type="scientific">Taibaiella lutea</name>
    <dbReference type="NCBI Taxonomy" id="2608001"/>
    <lineage>
        <taxon>Bacteria</taxon>
        <taxon>Pseudomonadati</taxon>
        <taxon>Bacteroidota</taxon>
        <taxon>Chitinophagia</taxon>
        <taxon>Chitinophagales</taxon>
        <taxon>Chitinophagaceae</taxon>
        <taxon>Taibaiella</taxon>
    </lineage>
</organism>
<feature type="domain" description="Gliding motility-associated protein GldM first immunoglobulin-like" evidence="3">
    <location>
        <begin position="227"/>
        <end position="317"/>
    </location>
</feature>
<feature type="domain" description="Gliding motility-associated protein GldM second immunoglobulin-like" evidence="4">
    <location>
        <begin position="324"/>
        <end position="404"/>
    </location>
</feature>
<gene>
    <name evidence="5" type="primary">gldM</name>
    <name evidence="5" type="ORF">F0919_11800</name>
</gene>
<evidence type="ECO:0000259" key="3">
    <source>
        <dbReference type="Pfam" id="PF21601"/>
    </source>
</evidence>
<dbReference type="Pfam" id="PF21601">
    <property type="entry name" value="GldM_2nd"/>
    <property type="match status" value="1"/>
</dbReference>
<comment type="caution">
    <text evidence="5">The sequence shown here is derived from an EMBL/GenBank/DDBJ whole genome shotgun (WGS) entry which is preliminary data.</text>
</comment>